<accession>A0A3P7N7X5</accession>
<feature type="non-terminal residue" evidence="1">
    <location>
        <position position="33"/>
    </location>
</feature>
<reference evidence="1 2" key="1">
    <citation type="submission" date="2018-11" db="EMBL/GenBank/DDBJ databases">
        <authorList>
            <consortium name="Pathogen Informatics"/>
        </authorList>
    </citation>
    <scope>NUCLEOTIDE SEQUENCE [LARGE SCALE GENOMIC DNA]</scope>
</reference>
<gene>
    <name evidence="1" type="ORF">DILT_LOCUS16907</name>
</gene>
<evidence type="ECO:0000313" key="1">
    <source>
        <dbReference type="EMBL" id="VDN35950.1"/>
    </source>
</evidence>
<proteinExistence type="predicted"/>
<sequence>MQLIRLLKAVIREQSSEMRQLRLNLLQNEASID</sequence>
<dbReference type="EMBL" id="UYRU01087977">
    <property type="protein sequence ID" value="VDN35950.1"/>
    <property type="molecule type" value="Genomic_DNA"/>
</dbReference>
<name>A0A3P7N7X5_DIBLA</name>
<evidence type="ECO:0000313" key="2">
    <source>
        <dbReference type="Proteomes" id="UP000281553"/>
    </source>
</evidence>
<dbReference type="AlphaFoldDB" id="A0A3P7N7X5"/>
<dbReference type="Proteomes" id="UP000281553">
    <property type="component" value="Unassembled WGS sequence"/>
</dbReference>
<organism evidence="1 2">
    <name type="scientific">Dibothriocephalus latus</name>
    <name type="common">Fish tapeworm</name>
    <name type="synonym">Diphyllobothrium latum</name>
    <dbReference type="NCBI Taxonomy" id="60516"/>
    <lineage>
        <taxon>Eukaryota</taxon>
        <taxon>Metazoa</taxon>
        <taxon>Spiralia</taxon>
        <taxon>Lophotrochozoa</taxon>
        <taxon>Platyhelminthes</taxon>
        <taxon>Cestoda</taxon>
        <taxon>Eucestoda</taxon>
        <taxon>Diphyllobothriidea</taxon>
        <taxon>Diphyllobothriidae</taxon>
        <taxon>Dibothriocephalus</taxon>
    </lineage>
</organism>
<protein>
    <submittedName>
        <fullName evidence="1">Uncharacterized protein</fullName>
    </submittedName>
</protein>
<keyword evidence="2" id="KW-1185">Reference proteome</keyword>